<accession>A0ABQ0KIZ6</accession>
<dbReference type="Gene3D" id="6.10.30.10">
    <property type="match status" value="1"/>
</dbReference>
<evidence type="ECO:0000259" key="1">
    <source>
        <dbReference type="Pfam" id="PF12172"/>
    </source>
</evidence>
<proteinExistence type="predicted"/>
<evidence type="ECO:0000313" key="2">
    <source>
        <dbReference type="EMBL" id="GAT09433.1"/>
    </source>
</evidence>
<dbReference type="SUPFAM" id="SSF50249">
    <property type="entry name" value="Nucleic acid-binding proteins"/>
    <property type="match status" value="1"/>
</dbReference>
<dbReference type="Pfam" id="PF12172">
    <property type="entry name" value="zf-ChsH2"/>
    <property type="match status" value="1"/>
</dbReference>
<evidence type="ECO:0000313" key="3">
    <source>
        <dbReference type="Proteomes" id="UP000069773"/>
    </source>
</evidence>
<gene>
    <name evidence="2" type="ORF">RMCN_2566</name>
</gene>
<comment type="caution">
    <text evidence="2">The sequence shown here is derived from an EMBL/GenBank/DDBJ whole genome shotgun (WGS) entry which is preliminary data.</text>
</comment>
<protein>
    <submittedName>
        <fullName evidence="2">Nucleic-acid-binding protein containing a Zn-ribbon</fullName>
    </submittedName>
</protein>
<dbReference type="EMBL" id="BCTA01000030">
    <property type="protein sequence ID" value="GAT09433.1"/>
    <property type="molecule type" value="Genomic_DNA"/>
</dbReference>
<organism evidence="2 3">
    <name type="scientific">Mycolicibacterium novocastrense</name>
    <name type="common">Mycobacterium novocastrense</name>
    <dbReference type="NCBI Taxonomy" id="59813"/>
    <lineage>
        <taxon>Bacteria</taxon>
        <taxon>Bacillati</taxon>
        <taxon>Actinomycetota</taxon>
        <taxon>Actinomycetes</taxon>
        <taxon>Mycobacteriales</taxon>
        <taxon>Mycobacteriaceae</taxon>
        <taxon>Mycolicibacterium</taxon>
    </lineage>
</organism>
<feature type="domain" description="ChsH2 rubredoxin-like zinc ribbon" evidence="1">
    <location>
        <begin position="33"/>
        <end position="66"/>
    </location>
</feature>
<reference evidence="2 3" key="1">
    <citation type="journal article" date="2016" name="Genome Announc.">
        <title>Draft Genome Sequences of Five Rapidly Growing Mycobacterium Species, M. thermoresistibile, M. fortuitum subsp. acetamidolyticum, M. canariasense, M. brisbanense, and M. novocastrense.</title>
        <authorList>
            <person name="Katahira K."/>
            <person name="Ogura Y."/>
            <person name="Gotoh Y."/>
            <person name="Hayashi T."/>
        </authorList>
    </citation>
    <scope>NUCLEOTIDE SEQUENCE [LARGE SCALE GENOMIC DNA]</scope>
    <source>
        <strain evidence="2 3">JCM18114</strain>
    </source>
</reference>
<name>A0ABQ0KIZ6_MYCNV</name>
<sequence>MYFYGVSDTSVTSDFSHAPRILPTLDDASRPYWTGGAEGRLLIAHCSPCGRYFHPPRAACPTCGADPEFVAVSGRGTVFTFTVTGQPGGRGDGGT</sequence>
<dbReference type="InterPro" id="IPR022002">
    <property type="entry name" value="ChsH2_Znr"/>
</dbReference>
<dbReference type="Proteomes" id="UP000069773">
    <property type="component" value="Unassembled WGS sequence"/>
</dbReference>
<dbReference type="PANTHER" id="PTHR34075">
    <property type="entry name" value="BLR3430 PROTEIN"/>
    <property type="match status" value="1"/>
</dbReference>
<dbReference type="PANTHER" id="PTHR34075:SF5">
    <property type="entry name" value="BLR3430 PROTEIN"/>
    <property type="match status" value="1"/>
</dbReference>
<keyword evidence="3" id="KW-1185">Reference proteome</keyword>
<dbReference type="InterPro" id="IPR052513">
    <property type="entry name" value="Thioester_dehydratase-like"/>
</dbReference>
<dbReference type="InterPro" id="IPR012340">
    <property type="entry name" value="NA-bd_OB-fold"/>
</dbReference>